<dbReference type="Proteomes" id="UP000315060">
    <property type="component" value="Unassembled WGS sequence"/>
</dbReference>
<evidence type="ECO:0000313" key="12">
    <source>
        <dbReference type="Proteomes" id="UP000214939"/>
    </source>
</evidence>
<evidence type="ECO:0000313" key="14">
    <source>
        <dbReference type="Proteomes" id="UP000318940"/>
    </source>
</evidence>
<dbReference type="EMBL" id="VMYC01000288">
    <property type="protein sequence ID" value="TVX65759.1"/>
    <property type="molecule type" value="Genomic_DNA"/>
</dbReference>
<evidence type="ECO:0000313" key="13">
    <source>
        <dbReference type="Proteomes" id="UP000315060"/>
    </source>
</evidence>
<evidence type="ECO:0000256" key="1">
    <source>
        <dbReference type="SAM" id="Phobius"/>
    </source>
</evidence>
<dbReference type="InterPro" id="IPR010374">
    <property type="entry name" value="DUF969"/>
</dbReference>
<dbReference type="EMBL" id="VMVH01000023">
    <property type="protein sequence ID" value="TVW28344.1"/>
    <property type="molecule type" value="Genomic_DNA"/>
</dbReference>
<dbReference type="AlphaFoldDB" id="A0A229FTA7"/>
<evidence type="ECO:0000313" key="18">
    <source>
        <dbReference type="Proteomes" id="UP000474228"/>
    </source>
</evidence>
<feature type="transmembrane region" description="Helical" evidence="1">
    <location>
        <begin position="64"/>
        <end position="83"/>
    </location>
</feature>
<organism evidence="7 20">
    <name type="scientific">Streptococcus pneumoniae</name>
    <dbReference type="NCBI Taxonomy" id="1313"/>
    <lineage>
        <taxon>Bacteria</taxon>
        <taxon>Bacillati</taxon>
        <taxon>Bacillota</taxon>
        <taxon>Bacilli</taxon>
        <taxon>Lactobacillales</taxon>
        <taxon>Streptococcaceae</taxon>
        <taxon>Streptococcus</taxon>
    </lineage>
</organism>
<protein>
    <submittedName>
        <fullName evidence="8">DUF969 domain-containing protein</fullName>
    </submittedName>
    <submittedName>
        <fullName evidence="7">DUF969 family protein</fullName>
    </submittedName>
</protein>
<dbReference type="EMBL" id="WNHX01000049">
    <property type="protein sequence ID" value="MTV87632.1"/>
    <property type="molecule type" value="Genomic_DNA"/>
</dbReference>
<comment type="caution">
    <text evidence="7">The sequence shown here is derived from an EMBL/GenBank/DDBJ whole genome shotgun (WGS) entry which is preliminary data.</text>
</comment>
<evidence type="ECO:0000313" key="17">
    <source>
        <dbReference type="Proteomes" id="UP000469505"/>
    </source>
</evidence>
<accession>A0A229FTA7</accession>
<dbReference type="Proteomes" id="UP000469505">
    <property type="component" value="Unassembled WGS sequence"/>
</dbReference>
<dbReference type="EMBL" id="WNHJ01000012">
    <property type="protein sequence ID" value="MTV62667.1"/>
    <property type="molecule type" value="Genomic_DNA"/>
</dbReference>
<evidence type="ECO:0000313" key="7">
    <source>
        <dbReference type="EMBL" id="MTW25106.1"/>
    </source>
</evidence>
<evidence type="ECO:0000313" key="5">
    <source>
        <dbReference type="EMBL" id="MTV90623.1"/>
    </source>
</evidence>
<dbReference type="EMBL" id="WNHN01000045">
    <property type="protein sequence ID" value="MTV77575.1"/>
    <property type="molecule type" value="Genomic_DNA"/>
</dbReference>
<feature type="transmembrane region" description="Helical" evidence="1">
    <location>
        <begin position="10"/>
        <end position="27"/>
    </location>
</feature>
<evidence type="ECO:0000313" key="9">
    <source>
        <dbReference type="EMBL" id="TVW28344.1"/>
    </source>
</evidence>
<feature type="transmembrane region" description="Helical" evidence="1">
    <location>
        <begin position="196"/>
        <end position="221"/>
    </location>
</feature>
<evidence type="ECO:0000313" key="16">
    <source>
        <dbReference type="Proteomes" id="UP000437160"/>
    </source>
</evidence>
<evidence type="ECO:0000313" key="8">
    <source>
        <dbReference type="EMBL" id="OYL27741.1"/>
    </source>
</evidence>
<dbReference type="EMBL" id="WNHS01000047">
    <property type="protein sequence ID" value="MTW25106.1"/>
    <property type="molecule type" value="Genomic_DNA"/>
</dbReference>
<evidence type="ECO:0000313" key="4">
    <source>
        <dbReference type="EMBL" id="MTV87632.1"/>
    </source>
</evidence>
<dbReference type="Pfam" id="PF06149">
    <property type="entry name" value="DUF969"/>
    <property type="match status" value="1"/>
</dbReference>
<evidence type="ECO:0000313" key="10">
    <source>
        <dbReference type="EMBL" id="TVW83186.1"/>
    </source>
</evidence>
<reference evidence="13 14" key="2">
    <citation type="submission" date="2019-07" db="EMBL/GenBank/DDBJ databases">
        <authorList>
            <person name="Mohale T."/>
        </authorList>
    </citation>
    <scope>NUCLEOTIDE SEQUENCE [LARGE SCALE GENOMIC DNA]</scope>
    <source>
        <strain evidence="10 15">NTPn 126</strain>
        <strain evidence="9 14">NTPn 189</strain>
        <strain evidence="11 13">NTPn 59</strain>
    </source>
</reference>
<reference evidence="16 17" key="3">
    <citation type="submission" date="2019-11" db="EMBL/GenBank/DDBJ databases">
        <title>Growth characteristics of pneumococcus vary with the chemical composition of the capsule and with environmental conditions.</title>
        <authorList>
            <person name="Tothpal A."/>
            <person name="Desobry K."/>
            <person name="Joshi S."/>
            <person name="Wyllie A.L."/>
            <person name="Weinberger D.M."/>
        </authorList>
    </citation>
    <scope>NUCLEOTIDE SEQUENCE [LARGE SCALE GENOMIC DNA]</scope>
    <source>
        <strain evidence="3">Pnumococcus10A</strain>
        <strain evidence="19">pnumococcus15C</strain>
        <strain evidence="5">Pnumococcus15C</strain>
        <strain evidence="6">Pnumococcus19F</strain>
        <strain evidence="16">pnumococcus19F</strain>
        <strain evidence="18">pnumococcus22F</strain>
        <strain evidence="2">Pnumococcus22F</strain>
        <strain evidence="20">pnumococcus23A</strain>
        <strain evidence="7">Pnumococcus23A</strain>
        <strain evidence="4">Pnumococcus35B</strain>
        <strain evidence="17">pnumococcus35B</strain>
    </source>
</reference>
<evidence type="ECO:0000313" key="19">
    <source>
        <dbReference type="Proteomes" id="UP000476212"/>
    </source>
</evidence>
<dbReference type="Proteomes" id="UP000320896">
    <property type="component" value="Unassembled WGS sequence"/>
</dbReference>
<dbReference type="EMBL" id="WNIA01000056">
    <property type="protein sequence ID" value="MTV99222.1"/>
    <property type="molecule type" value="Genomic_DNA"/>
</dbReference>
<dbReference type="Proteomes" id="UP000490982">
    <property type="component" value="Unassembled WGS sequence"/>
</dbReference>
<feature type="transmembrane region" description="Helical" evidence="1">
    <location>
        <begin position="165"/>
        <end position="184"/>
    </location>
</feature>
<keyword evidence="1" id="KW-0472">Membrane</keyword>
<dbReference type="Proteomes" id="UP000474228">
    <property type="component" value="Unassembled WGS sequence"/>
</dbReference>
<dbReference type="EMBL" id="NNBW01000103">
    <property type="protein sequence ID" value="OYL27741.1"/>
    <property type="molecule type" value="Genomic_DNA"/>
</dbReference>
<evidence type="ECO:0000313" key="3">
    <source>
        <dbReference type="EMBL" id="MTV77575.1"/>
    </source>
</evidence>
<gene>
    <name evidence="8" type="ORF">A5N45_07445</name>
    <name evidence="11" type="ORF">AZJ28_11690</name>
    <name evidence="10" type="ORF">AZJ70_09475</name>
    <name evidence="9" type="ORF">AZK02_02340</name>
    <name evidence="3" type="ORF">GM535_09990</name>
    <name evidence="6" type="ORF">GM536_09095</name>
    <name evidence="7" type="ORF">GM537_09780</name>
    <name evidence="2" type="ORF">GM539_04460</name>
    <name evidence="4" type="ORF">GM543_08970</name>
    <name evidence="5" type="ORF">GM544_09090</name>
</gene>
<evidence type="ECO:0000313" key="11">
    <source>
        <dbReference type="EMBL" id="TVX65759.1"/>
    </source>
</evidence>
<dbReference type="Proteomes" id="UP000318940">
    <property type="component" value="Unassembled WGS sequence"/>
</dbReference>
<dbReference type="Proteomes" id="UP000729182">
    <property type="component" value="Unassembled WGS sequence"/>
</dbReference>
<dbReference type="Proteomes" id="UP000214939">
    <property type="component" value="Unassembled WGS sequence"/>
</dbReference>
<evidence type="ECO:0000313" key="20">
    <source>
        <dbReference type="Proteomes" id="UP000490982"/>
    </source>
</evidence>
<reference evidence="8 12" key="1">
    <citation type="submission" date="2017-07" db="EMBL/GenBank/DDBJ databases">
        <title>Invasive disease caused simultaneously by more than one serotype of Streptococcus pneumoniae, South Africa.</title>
        <authorList>
            <person name="Ndlangisa K."/>
            <person name="Du Plessis M."/>
            <person name="Von Gottberg A."/>
        </authorList>
    </citation>
    <scope>NUCLEOTIDE SEQUENCE [LARGE SCALE GENOMIC DNA]</scope>
    <source>
        <strain evidence="8 12">8227-15B</strain>
    </source>
</reference>
<keyword evidence="1" id="KW-1133">Transmembrane helix</keyword>
<dbReference type="EMBL" id="VMWH01000127">
    <property type="protein sequence ID" value="TVW83186.1"/>
    <property type="molecule type" value="Genomic_DNA"/>
</dbReference>
<keyword evidence="1" id="KW-0812">Transmembrane</keyword>
<dbReference type="OMA" id="AVWGIPT"/>
<name>A0A229FTA7_STREE</name>
<evidence type="ECO:0000313" key="6">
    <source>
        <dbReference type="EMBL" id="MTV99222.1"/>
    </source>
</evidence>
<dbReference type="OrthoDB" id="80065at2"/>
<dbReference type="Proteomes" id="UP000476212">
    <property type="component" value="Unassembled WGS sequence"/>
</dbReference>
<evidence type="ECO:0000313" key="2">
    <source>
        <dbReference type="EMBL" id="MTV62667.1"/>
    </source>
</evidence>
<evidence type="ECO:0000313" key="15">
    <source>
        <dbReference type="Proteomes" id="UP000320896"/>
    </source>
</evidence>
<sequence length="236" mass="25851">MNIKEFDMEWIRLIGIAIIVVGFILKFDTIATVVLAGLVTALVSGVSLVEFLEILGKEFSNQRVLTIFMVTLPLVGLSETFGLKQRSIDLIRKIKGLTVGNFYTVYFFIRELAGFFSIRLGGHPQFVRPLVQPMGEAAAESQLGRKLTEVEDETIKARAAANENFGNFFAQNTFVGAGGVLLIGGTLDQLGYESNYAGIASTSIIVAVITLIVVGIYNYLFDKKLISKKTRGGEQK</sequence>
<dbReference type="EMBL" id="WNIB01000055">
    <property type="protein sequence ID" value="MTV90623.1"/>
    <property type="molecule type" value="Genomic_DNA"/>
</dbReference>
<proteinExistence type="predicted"/>
<dbReference type="Proteomes" id="UP000437160">
    <property type="component" value="Unassembled WGS sequence"/>
</dbReference>
<feature type="transmembrane region" description="Helical" evidence="1">
    <location>
        <begin position="33"/>
        <end position="52"/>
    </location>
</feature>